<organism evidence="3 4">
    <name type="scientific">Geobacter soli</name>
    <dbReference type="NCBI Taxonomy" id="1510391"/>
    <lineage>
        <taxon>Bacteria</taxon>
        <taxon>Pseudomonadati</taxon>
        <taxon>Thermodesulfobacteriota</taxon>
        <taxon>Desulfuromonadia</taxon>
        <taxon>Geobacterales</taxon>
        <taxon>Geobacteraceae</taxon>
        <taxon>Geobacter</taxon>
    </lineage>
</organism>
<feature type="region of interest" description="Disordered" evidence="1">
    <location>
        <begin position="24"/>
        <end position="85"/>
    </location>
</feature>
<protein>
    <recommendedName>
        <fullName evidence="5">Lipoprotein</fullName>
    </recommendedName>
</protein>
<feature type="chain" id="PRO_5002136959" description="Lipoprotein" evidence="2">
    <location>
        <begin position="20"/>
        <end position="85"/>
    </location>
</feature>
<evidence type="ECO:0008006" key="5">
    <source>
        <dbReference type="Google" id="ProtNLM"/>
    </source>
</evidence>
<evidence type="ECO:0000256" key="2">
    <source>
        <dbReference type="SAM" id="SignalP"/>
    </source>
</evidence>
<keyword evidence="4" id="KW-1185">Reference proteome</keyword>
<feature type="compositionally biased region" description="Basic and acidic residues" evidence="1">
    <location>
        <begin position="61"/>
        <end position="85"/>
    </location>
</feature>
<gene>
    <name evidence="3" type="ORF">SE37_08190</name>
</gene>
<evidence type="ECO:0000313" key="3">
    <source>
        <dbReference type="EMBL" id="KIE42607.1"/>
    </source>
</evidence>
<dbReference type="EMBL" id="JXBL01000001">
    <property type="protein sequence ID" value="KIE42607.1"/>
    <property type="molecule type" value="Genomic_DNA"/>
</dbReference>
<accession>A0A0C1QPQ4</accession>
<comment type="caution">
    <text evidence="3">The sequence shown here is derived from an EMBL/GenBank/DDBJ whole genome shotgun (WGS) entry which is preliminary data.</text>
</comment>
<keyword evidence="2" id="KW-0732">Signal</keyword>
<reference evidence="3 4" key="1">
    <citation type="submission" date="2015-01" db="EMBL/GenBank/DDBJ databases">
        <title>Genome sequence of the anaerobic bacterium Geobacter soli GSS01, a dissimilatory Fe(III) reducer from soil.</title>
        <authorList>
            <person name="Yang G."/>
            <person name="Zhou S."/>
        </authorList>
    </citation>
    <scope>NUCLEOTIDE SEQUENCE [LARGE SCALE GENOMIC DNA]</scope>
    <source>
        <strain evidence="3 4">GSS01</strain>
    </source>
</reference>
<proteinExistence type="predicted"/>
<evidence type="ECO:0000256" key="1">
    <source>
        <dbReference type="SAM" id="MobiDB-lite"/>
    </source>
</evidence>
<dbReference type="AlphaFoldDB" id="A0A0C1QPQ4"/>
<dbReference type="Proteomes" id="UP000031433">
    <property type="component" value="Unassembled WGS sequence"/>
</dbReference>
<dbReference type="RefSeq" id="WP_039645333.1">
    <property type="nucleotide sequence ID" value="NZ_JXBL01000001.1"/>
</dbReference>
<feature type="signal peptide" evidence="2">
    <location>
        <begin position="1"/>
        <end position="19"/>
    </location>
</feature>
<evidence type="ECO:0000313" key="4">
    <source>
        <dbReference type="Proteomes" id="UP000031433"/>
    </source>
</evidence>
<sequence length="85" mass="9452">MKRLMGAVTGLLISGVLVASGMGAEPSKATRHKRAKEKQPAHYDVNAPDSKVPQAQRNVVKKREDAKKRRDELRKVRDATMRATD</sequence>
<name>A0A0C1QPQ4_9BACT</name>